<evidence type="ECO:0000256" key="5">
    <source>
        <dbReference type="ARBA" id="ARBA00023002"/>
    </source>
</evidence>
<evidence type="ECO:0000256" key="6">
    <source>
        <dbReference type="ARBA" id="ARBA00023004"/>
    </source>
</evidence>
<keyword evidence="9" id="KW-1185">Reference proteome</keyword>
<keyword evidence="3" id="KW-0479">Metal-binding</keyword>
<dbReference type="SUPFAM" id="SSF51197">
    <property type="entry name" value="Clavaminate synthase-like"/>
    <property type="match status" value="1"/>
</dbReference>
<evidence type="ECO:0000256" key="4">
    <source>
        <dbReference type="ARBA" id="ARBA00022964"/>
    </source>
</evidence>
<dbReference type="InterPro" id="IPR003819">
    <property type="entry name" value="TauD/TfdA-like"/>
</dbReference>
<organism evidence="8 9">
    <name type="scientific">Ambrosiozyma monospora</name>
    <name type="common">Yeast</name>
    <name type="synonym">Endomycopsis monosporus</name>
    <dbReference type="NCBI Taxonomy" id="43982"/>
    <lineage>
        <taxon>Eukaryota</taxon>
        <taxon>Fungi</taxon>
        <taxon>Dikarya</taxon>
        <taxon>Ascomycota</taxon>
        <taxon>Saccharomycotina</taxon>
        <taxon>Pichiomycetes</taxon>
        <taxon>Pichiales</taxon>
        <taxon>Pichiaceae</taxon>
        <taxon>Ambrosiozyma</taxon>
    </lineage>
</organism>
<dbReference type="Gene3D" id="3.60.130.10">
    <property type="entry name" value="Clavaminate synthase-like"/>
    <property type="match status" value="1"/>
</dbReference>
<dbReference type="InterPro" id="IPR042098">
    <property type="entry name" value="TauD-like_sf"/>
</dbReference>
<keyword evidence="4" id="KW-0223">Dioxygenase</keyword>
<feature type="domain" description="TauD/TfdA-like" evidence="7">
    <location>
        <begin position="129"/>
        <end position="411"/>
    </location>
</feature>
<evidence type="ECO:0000313" key="8">
    <source>
        <dbReference type="EMBL" id="GMG43460.1"/>
    </source>
</evidence>
<name>A0A9W6Z396_AMBMO</name>
<evidence type="ECO:0000256" key="1">
    <source>
        <dbReference type="ARBA" id="ARBA00001954"/>
    </source>
</evidence>
<evidence type="ECO:0000256" key="2">
    <source>
        <dbReference type="ARBA" id="ARBA00005896"/>
    </source>
</evidence>
<dbReference type="FunFam" id="3.60.130.10:FF:000008">
    <property type="entry name" value="Alpha-ketoglutarate-dependent taurine dioxygenase"/>
    <property type="match status" value="1"/>
</dbReference>
<comment type="similarity">
    <text evidence="2">Belongs to the TfdA dioxygenase family.</text>
</comment>
<dbReference type="PANTHER" id="PTHR30468:SF9">
    <property type="entry name" value="ALPHA-KETOGLUTARATE-DEPENDENT TAURINE DIOXYGENASE (AFU_ORTHOLOGUE AFUA_3G01010)"/>
    <property type="match status" value="1"/>
</dbReference>
<accession>A0A9W6Z396</accession>
<evidence type="ECO:0000313" key="9">
    <source>
        <dbReference type="Proteomes" id="UP001165063"/>
    </source>
</evidence>
<reference evidence="8" key="1">
    <citation type="submission" date="2023-04" db="EMBL/GenBank/DDBJ databases">
        <title>Ambrosiozyma monospora NBRC 1965.</title>
        <authorList>
            <person name="Ichikawa N."/>
            <person name="Sato H."/>
            <person name="Tonouchi N."/>
        </authorList>
    </citation>
    <scope>NUCLEOTIDE SEQUENCE</scope>
    <source>
        <strain evidence="8">NBRC 1965</strain>
    </source>
</reference>
<evidence type="ECO:0000259" key="7">
    <source>
        <dbReference type="Pfam" id="PF02668"/>
    </source>
</evidence>
<protein>
    <submittedName>
        <fullName evidence="8">Unnamed protein product</fullName>
    </submittedName>
</protein>
<keyword evidence="5" id="KW-0560">Oxidoreductase</keyword>
<evidence type="ECO:0000256" key="3">
    <source>
        <dbReference type="ARBA" id="ARBA00022723"/>
    </source>
</evidence>
<dbReference type="OrthoDB" id="10257314at2759"/>
<dbReference type="AlphaFoldDB" id="A0A9W6Z396"/>
<keyword evidence="6" id="KW-0408">Iron</keyword>
<dbReference type="GO" id="GO:0046872">
    <property type="term" value="F:metal ion binding"/>
    <property type="evidence" value="ECO:0007669"/>
    <property type="project" value="UniProtKB-KW"/>
</dbReference>
<gene>
    <name evidence="8" type="ORF">Amon01_000665800</name>
</gene>
<dbReference type="InterPro" id="IPR051323">
    <property type="entry name" value="AtsK-like"/>
</dbReference>
<dbReference type="Pfam" id="PF02668">
    <property type="entry name" value="TauD"/>
    <property type="match status" value="1"/>
</dbReference>
<dbReference type="GO" id="GO:0016706">
    <property type="term" value="F:2-oxoglutarate-dependent dioxygenase activity"/>
    <property type="evidence" value="ECO:0007669"/>
    <property type="project" value="TreeGrafter"/>
</dbReference>
<dbReference type="GO" id="GO:0005737">
    <property type="term" value="C:cytoplasm"/>
    <property type="evidence" value="ECO:0007669"/>
    <property type="project" value="TreeGrafter"/>
</dbReference>
<comment type="cofactor">
    <cofactor evidence="1">
        <name>Fe(2+)</name>
        <dbReference type="ChEBI" id="CHEBI:29033"/>
    </cofactor>
</comment>
<proteinExistence type="inferred from homology"/>
<dbReference type="PANTHER" id="PTHR30468">
    <property type="entry name" value="ALPHA-KETOGLUTARATE-DEPENDENT SULFONATE DIOXYGENASE"/>
    <property type="match status" value="1"/>
</dbReference>
<dbReference type="EMBL" id="BSXU01004380">
    <property type="protein sequence ID" value="GMG43460.1"/>
    <property type="molecule type" value="Genomic_DNA"/>
</dbReference>
<comment type="caution">
    <text evidence="8">The sequence shown here is derived from an EMBL/GenBank/DDBJ whole genome shotgun (WGS) entry which is preliminary data.</text>
</comment>
<dbReference type="Proteomes" id="UP001165063">
    <property type="component" value="Unassembled WGS sequence"/>
</dbReference>
<sequence>MTTQTSSQTLKLRSEDQPTTVKAVPLDKEIENIIRSSKNIFVGSKPSEKLSFGPDPEGLEILPTATRQRLEESGIDISKGYPSKPDKSKIPVYLDEAAAIRTDTYPFVERAKNADPEKKALLGAAKEVIHLTKHIGTEIVGLQLSELTDKQKDELALLISERVVVFFREQKLSPQKQRELGEYYGRVEKHPQAVRVNGLDGVSVIWSNYSTKKSKRPLTFKNVNYGNFNSNKYTGGTDDWHTDLTHENQPPGVTHLHLDAIPDVGGDTYWGSGYAAYDKLSEEFKKFLDGKKATYVSLHGYLDRNDPFAGPKKIERVHPLVRTNPATGWKSLFLNRKYTKRILGVSPVESDIILNYLFDVYEKNADIQVRFKWGPTKPGYGVSALWDNRVSIHRTVWDYEGQDERHGTRVTSLAEVPYFDPESKSQREALGLPLDE</sequence>